<evidence type="ECO:0000256" key="1">
    <source>
        <dbReference type="ARBA" id="ARBA00010641"/>
    </source>
</evidence>
<dbReference type="InterPro" id="IPR013324">
    <property type="entry name" value="RNA_pol_sigma_r3/r4-like"/>
</dbReference>
<keyword evidence="8" id="KW-1185">Reference proteome</keyword>
<accession>A0A9W6MER7</accession>
<dbReference type="Pfam" id="PF04542">
    <property type="entry name" value="Sigma70_r2"/>
    <property type="match status" value="1"/>
</dbReference>
<feature type="domain" description="RNA polymerase sigma-70 region 2" evidence="5">
    <location>
        <begin position="3"/>
        <end position="70"/>
    </location>
</feature>
<dbReference type="SUPFAM" id="SSF88659">
    <property type="entry name" value="Sigma3 and sigma4 domains of RNA polymerase sigma factors"/>
    <property type="match status" value="1"/>
</dbReference>
<dbReference type="GO" id="GO:0003677">
    <property type="term" value="F:DNA binding"/>
    <property type="evidence" value="ECO:0007669"/>
    <property type="project" value="InterPro"/>
</dbReference>
<evidence type="ECO:0000256" key="4">
    <source>
        <dbReference type="ARBA" id="ARBA00023163"/>
    </source>
</evidence>
<feature type="domain" description="RNA polymerase sigma factor 70 region 4 type 2" evidence="6">
    <location>
        <begin position="93"/>
        <end position="139"/>
    </location>
</feature>
<proteinExistence type="inferred from homology"/>
<dbReference type="EMBL" id="BSEV01000011">
    <property type="protein sequence ID" value="GLK11471.1"/>
    <property type="molecule type" value="Genomic_DNA"/>
</dbReference>
<dbReference type="GO" id="GO:0016987">
    <property type="term" value="F:sigma factor activity"/>
    <property type="evidence" value="ECO:0007669"/>
    <property type="project" value="UniProtKB-KW"/>
</dbReference>
<evidence type="ECO:0000259" key="5">
    <source>
        <dbReference type="Pfam" id="PF04542"/>
    </source>
</evidence>
<name>A0A9W6MER7_9ACTN</name>
<dbReference type="GO" id="GO:0006352">
    <property type="term" value="P:DNA-templated transcription initiation"/>
    <property type="evidence" value="ECO:0007669"/>
    <property type="project" value="InterPro"/>
</dbReference>
<protein>
    <submittedName>
        <fullName evidence="7">RNA polymerase sigma24 factor</fullName>
    </submittedName>
</protein>
<evidence type="ECO:0000256" key="2">
    <source>
        <dbReference type="ARBA" id="ARBA00023015"/>
    </source>
</evidence>
<dbReference type="InterPro" id="IPR013249">
    <property type="entry name" value="RNA_pol_sigma70_r4_t2"/>
</dbReference>
<keyword evidence="3" id="KW-0731">Sigma factor</keyword>
<evidence type="ECO:0000313" key="8">
    <source>
        <dbReference type="Proteomes" id="UP001143474"/>
    </source>
</evidence>
<evidence type="ECO:0000313" key="7">
    <source>
        <dbReference type="EMBL" id="GLK11471.1"/>
    </source>
</evidence>
<dbReference type="InterPro" id="IPR014284">
    <property type="entry name" value="RNA_pol_sigma-70_dom"/>
</dbReference>
<keyword evidence="2" id="KW-0805">Transcription regulation</keyword>
<comment type="caution">
    <text evidence="7">The sequence shown here is derived from an EMBL/GenBank/DDBJ whole genome shotgun (WGS) entry which is preliminary data.</text>
</comment>
<evidence type="ECO:0000256" key="3">
    <source>
        <dbReference type="ARBA" id="ARBA00023082"/>
    </source>
</evidence>
<evidence type="ECO:0000259" key="6">
    <source>
        <dbReference type="Pfam" id="PF08281"/>
    </source>
</evidence>
<dbReference type="PANTHER" id="PTHR43133">
    <property type="entry name" value="RNA POLYMERASE ECF-TYPE SIGMA FACTO"/>
    <property type="match status" value="1"/>
</dbReference>
<dbReference type="PANTHER" id="PTHR43133:SF66">
    <property type="entry name" value="ECF RNA POLYMERASE SIGMA FACTOR SIGK"/>
    <property type="match status" value="1"/>
</dbReference>
<keyword evidence="4" id="KW-0804">Transcription</keyword>
<dbReference type="SUPFAM" id="SSF88946">
    <property type="entry name" value="Sigma2 domain of RNA polymerase sigma factors"/>
    <property type="match status" value="1"/>
</dbReference>
<dbReference type="InterPro" id="IPR007627">
    <property type="entry name" value="RNA_pol_sigma70_r2"/>
</dbReference>
<dbReference type="AlphaFoldDB" id="A0A9W6MER7"/>
<dbReference type="InterPro" id="IPR013325">
    <property type="entry name" value="RNA_pol_sigma_r2"/>
</dbReference>
<dbReference type="InterPro" id="IPR036388">
    <property type="entry name" value="WH-like_DNA-bd_sf"/>
</dbReference>
<reference evidence="7" key="2">
    <citation type="submission" date="2023-01" db="EMBL/GenBank/DDBJ databases">
        <authorList>
            <person name="Sun Q."/>
            <person name="Evtushenko L."/>
        </authorList>
    </citation>
    <scope>NUCLEOTIDE SEQUENCE</scope>
    <source>
        <strain evidence="7">VKM Ac-2007</strain>
    </source>
</reference>
<dbReference type="NCBIfam" id="TIGR02937">
    <property type="entry name" value="sigma70-ECF"/>
    <property type="match status" value="1"/>
</dbReference>
<organism evidence="7 8">
    <name type="scientific">Streptosporangium carneum</name>
    <dbReference type="NCBI Taxonomy" id="47481"/>
    <lineage>
        <taxon>Bacteria</taxon>
        <taxon>Bacillati</taxon>
        <taxon>Actinomycetota</taxon>
        <taxon>Actinomycetes</taxon>
        <taxon>Streptosporangiales</taxon>
        <taxon>Streptosporangiaceae</taxon>
        <taxon>Streptosporangium</taxon>
    </lineage>
</organism>
<dbReference type="Gene3D" id="1.10.1740.10">
    <property type="match status" value="1"/>
</dbReference>
<dbReference type="Gene3D" id="1.10.10.10">
    <property type="entry name" value="Winged helix-like DNA-binding domain superfamily/Winged helix DNA-binding domain"/>
    <property type="match status" value="1"/>
</dbReference>
<sequence>MIVARYGPMVLRVCRAVLGHTATAEDAWSETFLAAMQAYPELRPDSNVEAWLVTIAHRKAVDQVRAESRRAIPTERVPETPSVDGLPGGEERDLLDELRALPLKQRQTIAYHYLAGLPYAEVAEVVGGSAEAARRAAADGIAALRRTYRKGEAR</sequence>
<reference evidence="7" key="1">
    <citation type="journal article" date="2014" name="Int. J. Syst. Evol. Microbiol.">
        <title>Complete genome sequence of Corynebacterium casei LMG S-19264T (=DSM 44701T), isolated from a smear-ripened cheese.</title>
        <authorList>
            <consortium name="US DOE Joint Genome Institute (JGI-PGF)"/>
            <person name="Walter F."/>
            <person name="Albersmeier A."/>
            <person name="Kalinowski J."/>
            <person name="Ruckert C."/>
        </authorList>
    </citation>
    <scope>NUCLEOTIDE SEQUENCE</scope>
    <source>
        <strain evidence="7">VKM Ac-2007</strain>
    </source>
</reference>
<comment type="similarity">
    <text evidence="1">Belongs to the sigma-70 factor family. ECF subfamily.</text>
</comment>
<dbReference type="Pfam" id="PF08281">
    <property type="entry name" value="Sigma70_r4_2"/>
    <property type="match status" value="1"/>
</dbReference>
<dbReference type="InterPro" id="IPR039425">
    <property type="entry name" value="RNA_pol_sigma-70-like"/>
</dbReference>
<gene>
    <name evidence="7" type="primary">rpoE_13</name>
    <name evidence="7" type="ORF">GCM10017600_48780</name>
</gene>
<dbReference type="Proteomes" id="UP001143474">
    <property type="component" value="Unassembled WGS sequence"/>
</dbReference>